<dbReference type="SUPFAM" id="SSF161270">
    <property type="entry name" value="PspA lactotransferrin-binding region"/>
    <property type="match status" value="1"/>
</dbReference>
<proteinExistence type="predicted"/>
<accession>A0A6N6VJY6</accession>
<name>A0A6N6VJY6_9HYPH</name>
<dbReference type="Proteomes" id="UP000468901">
    <property type="component" value="Unassembled WGS sequence"/>
</dbReference>
<reference evidence="2 3" key="1">
    <citation type="submission" date="2019-09" db="EMBL/GenBank/DDBJ databases">
        <title>Parvibaculum sedimenti sp. nov., isolated from sediment.</title>
        <authorList>
            <person name="Wang Y."/>
        </authorList>
    </citation>
    <scope>NUCLEOTIDE SEQUENCE [LARGE SCALE GENOMIC DNA]</scope>
    <source>
        <strain evidence="2 3">HXT-9</strain>
    </source>
</reference>
<dbReference type="Pfam" id="PF06698">
    <property type="entry name" value="DUF1192"/>
    <property type="match status" value="1"/>
</dbReference>
<keyword evidence="3" id="KW-1185">Reference proteome</keyword>
<evidence type="ECO:0000313" key="2">
    <source>
        <dbReference type="EMBL" id="KAB7740889.1"/>
    </source>
</evidence>
<sequence length="66" mass="7679">MDTDDLEPRKRRGEALAALAREDLTLLGIEELEERIRSLEEEIVRIRTQLEKKRGTRTAAEALFKK</sequence>
<evidence type="ECO:0000313" key="3">
    <source>
        <dbReference type="Proteomes" id="UP000468901"/>
    </source>
</evidence>
<dbReference type="EMBL" id="WESC01000005">
    <property type="protein sequence ID" value="KAB7740889.1"/>
    <property type="molecule type" value="Genomic_DNA"/>
</dbReference>
<organism evidence="2 3">
    <name type="scientific">Parvibaculum sedimenti</name>
    <dbReference type="NCBI Taxonomy" id="2608632"/>
    <lineage>
        <taxon>Bacteria</taxon>
        <taxon>Pseudomonadati</taxon>
        <taxon>Pseudomonadota</taxon>
        <taxon>Alphaproteobacteria</taxon>
        <taxon>Hyphomicrobiales</taxon>
        <taxon>Parvibaculaceae</taxon>
        <taxon>Parvibaculum</taxon>
    </lineage>
</organism>
<gene>
    <name evidence="2" type="ORF">F2P47_06975</name>
</gene>
<feature type="coiled-coil region" evidence="1">
    <location>
        <begin position="22"/>
        <end position="56"/>
    </location>
</feature>
<dbReference type="AlphaFoldDB" id="A0A6N6VJY6"/>
<protein>
    <submittedName>
        <fullName evidence="2">DUF1192 family protein</fullName>
    </submittedName>
</protein>
<keyword evidence="1" id="KW-0175">Coiled coil</keyword>
<evidence type="ECO:0000256" key="1">
    <source>
        <dbReference type="SAM" id="Coils"/>
    </source>
</evidence>
<comment type="caution">
    <text evidence="2">The sequence shown here is derived from an EMBL/GenBank/DDBJ whole genome shotgun (WGS) entry which is preliminary data.</text>
</comment>
<dbReference type="InterPro" id="IPR009579">
    <property type="entry name" value="DUF1192"/>
</dbReference>